<organism evidence="1 2">
    <name type="scientific">Mycena indigotica</name>
    <dbReference type="NCBI Taxonomy" id="2126181"/>
    <lineage>
        <taxon>Eukaryota</taxon>
        <taxon>Fungi</taxon>
        <taxon>Dikarya</taxon>
        <taxon>Basidiomycota</taxon>
        <taxon>Agaricomycotina</taxon>
        <taxon>Agaricomycetes</taxon>
        <taxon>Agaricomycetidae</taxon>
        <taxon>Agaricales</taxon>
        <taxon>Marasmiineae</taxon>
        <taxon>Mycenaceae</taxon>
        <taxon>Mycena</taxon>
    </lineage>
</organism>
<name>A0A8H6SLR6_9AGAR</name>
<evidence type="ECO:0000313" key="2">
    <source>
        <dbReference type="Proteomes" id="UP000636479"/>
    </source>
</evidence>
<dbReference type="AlphaFoldDB" id="A0A8H6SLR6"/>
<sequence length="241" mass="26895">MARAERGRVLSTEEKHLPAVTWSVLNSYWLTRQARTIWRTRLLKWDVIAFLHDEMLFQLLLLCIATVAALPTWEGLNNRADFMSELVPTTTHIQVFGGDINSPNHLCSHTPGEPGNVTFEPTYKQTPALFSISQQQLWQYKNASTIYPVAVVNTTLFGTDDGPFLQLVLGKQPRTSSVVSGGSWKWRGTMLNYWYGPKSNGGVYFSCPTGGSRNGLFTRLGLGPTPEGCQLVTLHSFSTKI</sequence>
<protein>
    <submittedName>
        <fullName evidence="1">Uncharacterized protein</fullName>
    </submittedName>
</protein>
<dbReference type="EMBL" id="JACAZF010000006">
    <property type="protein sequence ID" value="KAF7301669.1"/>
    <property type="molecule type" value="Genomic_DNA"/>
</dbReference>
<dbReference type="Proteomes" id="UP000636479">
    <property type="component" value="Unassembled WGS sequence"/>
</dbReference>
<reference evidence="1" key="1">
    <citation type="submission" date="2020-05" db="EMBL/GenBank/DDBJ databases">
        <title>Mycena genomes resolve the evolution of fungal bioluminescence.</title>
        <authorList>
            <person name="Tsai I.J."/>
        </authorList>
    </citation>
    <scope>NUCLEOTIDE SEQUENCE</scope>
    <source>
        <strain evidence="1">171206Taipei</strain>
    </source>
</reference>
<comment type="caution">
    <text evidence="1">The sequence shown here is derived from an EMBL/GenBank/DDBJ whole genome shotgun (WGS) entry which is preliminary data.</text>
</comment>
<gene>
    <name evidence="1" type="ORF">MIND_00732400</name>
</gene>
<dbReference type="RefSeq" id="XP_037219669.1">
    <property type="nucleotide sequence ID" value="XM_037364025.1"/>
</dbReference>
<dbReference type="OrthoDB" id="3229881at2759"/>
<accession>A0A8H6SLR6</accession>
<keyword evidence="2" id="KW-1185">Reference proteome</keyword>
<dbReference type="GeneID" id="59346541"/>
<evidence type="ECO:0000313" key="1">
    <source>
        <dbReference type="EMBL" id="KAF7301669.1"/>
    </source>
</evidence>
<proteinExistence type="predicted"/>